<dbReference type="EMBL" id="CAAALY010027588">
    <property type="protein sequence ID" value="VEL16217.1"/>
    <property type="molecule type" value="Genomic_DNA"/>
</dbReference>
<dbReference type="AlphaFoldDB" id="A0A3S5CKM8"/>
<evidence type="ECO:0000313" key="1">
    <source>
        <dbReference type="EMBL" id="VEL16217.1"/>
    </source>
</evidence>
<sequence>MIAFSDPNCCVKFSFQRALRHKSNLSPTCGTTCAGRPVLKEATIWTENMQQHVRIANGPKAST</sequence>
<reference evidence="1" key="1">
    <citation type="submission" date="2018-11" db="EMBL/GenBank/DDBJ databases">
        <authorList>
            <consortium name="Pathogen Informatics"/>
        </authorList>
    </citation>
    <scope>NUCLEOTIDE SEQUENCE</scope>
</reference>
<dbReference type="Proteomes" id="UP000784294">
    <property type="component" value="Unassembled WGS sequence"/>
</dbReference>
<organism evidence="1 2">
    <name type="scientific">Protopolystoma xenopodis</name>
    <dbReference type="NCBI Taxonomy" id="117903"/>
    <lineage>
        <taxon>Eukaryota</taxon>
        <taxon>Metazoa</taxon>
        <taxon>Spiralia</taxon>
        <taxon>Lophotrochozoa</taxon>
        <taxon>Platyhelminthes</taxon>
        <taxon>Monogenea</taxon>
        <taxon>Polyopisthocotylea</taxon>
        <taxon>Polystomatidea</taxon>
        <taxon>Polystomatidae</taxon>
        <taxon>Protopolystoma</taxon>
    </lineage>
</organism>
<name>A0A3S5CKM8_9PLAT</name>
<proteinExistence type="predicted"/>
<comment type="caution">
    <text evidence="1">The sequence shown here is derived from an EMBL/GenBank/DDBJ whole genome shotgun (WGS) entry which is preliminary data.</text>
</comment>
<evidence type="ECO:0000313" key="2">
    <source>
        <dbReference type="Proteomes" id="UP000784294"/>
    </source>
</evidence>
<accession>A0A3S5CKM8</accession>
<keyword evidence="2" id="KW-1185">Reference proteome</keyword>
<gene>
    <name evidence="1" type="ORF">PXEA_LOCUS9657</name>
</gene>
<protein>
    <submittedName>
        <fullName evidence="1">Uncharacterized protein</fullName>
    </submittedName>
</protein>